<proteinExistence type="predicted"/>
<dbReference type="InParanoid" id="A0A2K2D2Z9"/>
<evidence type="ECO:0000313" key="3">
    <source>
        <dbReference type="EnsemblPlants" id="PNT68650"/>
    </source>
</evidence>
<protein>
    <submittedName>
        <fullName evidence="2 3">Uncharacterized protein</fullName>
    </submittedName>
</protein>
<dbReference type="Proteomes" id="UP000008810">
    <property type="component" value="Chromosome 3"/>
</dbReference>
<accession>A0A2K2D2Z9</accession>
<name>A0A2K2D2Z9_BRADI</name>
<evidence type="ECO:0000256" key="1">
    <source>
        <dbReference type="SAM" id="MobiDB-lite"/>
    </source>
</evidence>
<evidence type="ECO:0000313" key="4">
    <source>
        <dbReference type="Proteomes" id="UP000008810"/>
    </source>
</evidence>
<keyword evidence="4" id="KW-1185">Reference proteome</keyword>
<feature type="compositionally biased region" description="Basic residues" evidence="1">
    <location>
        <begin position="140"/>
        <end position="155"/>
    </location>
</feature>
<dbReference type="EnsemblPlants" id="PNT68650">
    <property type="protein sequence ID" value="PNT68650"/>
    <property type="gene ID" value="BRADI_3g43735v3"/>
</dbReference>
<dbReference type="EMBL" id="CM000882">
    <property type="protein sequence ID" value="PNT68650.1"/>
    <property type="molecule type" value="Genomic_DNA"/>
</dbReference>
<feature type="non-terminal residue" evidence="2">
    <location>
        <position position="1"/>
    </location>
</feature>
<feature type="region of interest" description="Disordered" evidence="1">
    <location>
        <begin position="241"/>
        <end position="262"/>
    </location>
</feature>
<feature type="region of interest" description="Disordered" evidence="1">
    <location>
        <begin position="1"/>
        <end position="24"/>
    </location>
</feature>
<dbReference type="AlphaFoldDB" id="A0A2K2D2Z9"/>
<gene>
    <name evidence="2" type="ORF">BRADI_3g43735v3</name>
</gene>
<feature type="compositionally biased region" description="Low complexity" evidence="1">
    <location>
        <begin position="1"/>
        <end position="15"/>
    </location>
</feature>
<organism evidence="2">
    <name type="scientific">Brachypodium distachyon</name>
    <name type="common">Purple false brome</name>
    <name type="synonym">Trachynia distachya</name>
    <dbReference type="NCBI Taxonomy" id="15368"/>
    <lineage>
        <taxon>Eukaryota</taxon>
        <taxon>Viridiplantae</taxon>
        <taxon>Streptophyta</taxon>
        <taxon>Embryophyta</taxon>
        <taxon>Tracheophyta</taxon>
        <taxon>Spermatophyta</taxon>
        <taxon>Magnoliopsida</taxon>
        <taxon>Liliopsida</taxon>
        <taxon>Poales</taxon>
        <taxon>Poaceae</taxon>
        <taxon>BOP clade</taxon>
        <taxon>Pooideae</taxon>
        <taxon>Stipodae</taxon>
        <taxon>Brachypodieae</taxon>
        <taxon>Brachypodium</taxon>
    </lineage>
</organism>
<reference evidence="3" key="3">
    <citation type="submission" date="2018-08" db="UniProtKB">
        <authorList>
            <consortium name="EnsemblPlants"/>
        </authorList>
    </citation>
    <scope>IDENTIFICATION</scope>
    <source>
        <strain evidence="3">cv. Bd21</strain>
    </source>
</reference>
<feature type="region of interest" description="Disordered" evidence="1">
    <location>
        <begin position="116"/>
        <end position="195"/>
    </location>
</feature>
<dbReference type="Gramene" id="PNT68650">
    <property type="protein sequence ID" value="PNT68650"/>
    <property type="gene ID" value="BRADI_3g43735v3"/>
</dbReference>
<feature type="compositionally biased region" description="Low complexity" evidence="1">
    <location>
        <begin position="244"/>
        <end position="262"/>
    </location>
</feature>
<reference evidence="2 3" key="1">
    <citation type="journal article" date="2010" name="Nature">
        <title>Genome sequencing and analysis of the model grass Brachypodium distachyon.</title>
        <authorList>
            <consortium name="International Brachypodium Initiative"/>
        </authorList>
    </citation>
    <scope>NUCLEOTIDE SEQUENCE [LARGE SCALE GENOMIC DNA]</scope>
    <source>
        <strain evidence="2 3">Bd21</strain>
    </source>
</reference>
<sequence length="262" mass="27818">PSLTSSSPGALLSSPAAPPHRRRPLACCGLTLGAARRRAALPLPGLARLLPPRARASPAPPLCPALARTPFSLCAGAASSRVRPARPPLPGRPSLPARLRLRLAARAHALSSCSALHRACQRPPPPGLCSWPRRPPAVASRRRPPSPAVSRRRPPPRTPPACNAPHQPPLPPARMPEQARLAQAQTRSKPRPVPSFPFSSFPEIVKILTCGPCWSAPPAVLSLLRVGTPRYCTCCCHTSSAPWRPTSPRTSEPVPSTTTSPR</sequence>
<evidence type="ECO:0000313" key="2">
    <source>
        <dbReference type="EMBL" id="PNT68650.1"/>
    </source>
</evidence>
<reference evidence="2" key="2">
    <citation type="submission" date="2017-06" db="EMBL/GenBank/DDBJ databases">
        <title>WGS assembly of Brachypodium distachyon.</title>
        <authorList>
            <consortium name="The International Brachypodium Initiative"/>
            <person name="Lucas S."/>
            <person name="Harmon-Smith M."/>
            <person name="Lail K."/>
            <person name="Tice H."/>
            <person name="Grimwood J."/>
            <person name="Bruce D."/>
            <person name="Barry K."/>
            <person name="Shu S."/>
            <person name="Lindquist E."/>
            <person name="Wang M."/>
            <person name="Pitluck S."/>
            <person name="Vogel J.P."/>
            <person name="Garvin D.F."/>
            <person name="Mockler T.C."/>
            <person name="Schmutz J."/>
            <person name="Rokhsar D."/>
            <person name="Bevan M.W."/>
        </authorList>
    </citation>
    <scope>NUCLEOTIDE SEQUENCE</scope>
    <source>
        <strain evidence="2">Bd21</strain>
    </source>
</reference>